<dbReference type="InterPro" id="IPR011856">
    <property type="entry name" value="tRNA_endonuc-like_dom_sf"/>
</dbReference>
<dbReference type="InterPro" id="IPR003509">
    <property type="entry name" value="UPF0102_YraN-like"/>
</dbReference>
<evidence type="ECO:0000313" key="6">
    <source>
        <dbReference type="Proteomes" id="UP000626180"/>
    </source>
</evidence>
<dbReference type="RefSeq" id="WP_010795328.1">
    <property type="nucleotide sequence ID" value="NZ_CP044086.1"/>
</dbReference>
<dbReference type="PANTHER" id="PTHR34039">
    <property type="entry name" value="UPF0102 PROTEIN YRAN"/>
    <property type="match status" value="1"/>
</dbReference>
<protein>
    <recommendedName>
        <fullName evidence="2">UPF0102 protein IRZ65_06280</fullName>
    </recommendedName>
</protein>
<dbReference type="SUPFAM" id="SSF52980">
    <property type="entry name" value="Restriction endonuclease-like"/>
    <property type="match status" value="1"/>
</dbReference>
<evidence type="ECO:0000313" key="3">
    <source>
        <dbReference type="EMBL" id="MBF8640282.1"/>
    </source>
</evidence>
<organism evidence="4 5">
    <name type="scientific">Pseudomonas luteola</name>
    <dbReference type="NCBI Taxonomy" id="47886"/>
    <lineage>
        <taxon>Bacteria</taxon>
        <taxon>Pseudomonadati</taxon>
        <taxon>Pseudomonadota</taxon>
        <taxon>Gammaproteobacteria</taxon>
        <taxon>Pseudomonadales</taxon>
        <taxon>Pseudomonadaceae</taxon>
        <taxon>Pseudomonas</taxon>
    </lineage>
</organism>
<dbReference type="GO" id="GO:0003676">
    <property type="term" value="F:nucleic acid binding"/>
    <property type="evidence" value="ECO:0007669"/>
    <property type="project" value="InterPro"/>
</dbReference>
<dbReference type="Proteomes" id="UP000250443">
    <property type="component" value="Unassembled WGS sequence"/>
</dbReference>
<dbReference type="GO" id="GO:0004519">
    <property type="term" value="F:endonuclease activity"/>
    <property type="evidence" value="ECO:0007669"/>
    <property type="project" value="UniProtKB-KW"/>
</dbReference>
<keyword evidence="4" id="KW-0540">Nuclease</keyword>
<dbReference type="InterPro" id="IPR011335">
    <property type="entry name" value="Restrct_endonuc-II-like"/>
</dbReference>
<dbReference type="EMBL" id="UAUF01000009">
    <property type="protein sequence ID" value="SPZ03828.1"/>
    <property type="molecule type" value="Genomic_DNA"/>
</dbReference>
<keyword evidence="4" id="KW-0255">Endonuclease</keyword>
<reference evidence="3 6" key="2">
    <citation type="submission" date="2020-10" db="EMBL/GenBank/DDBJ databases">
        <title>Genome sequences of Pseudomonas isolates.</title>
        <authorList>
            <person name="Wessels L."/>
            <person name="Reich F."/>
            <person name="Hammerl J."/>
        </authorList>
    </citation>
    <scope>NUCLEOTIDE SEQUENCE [LARGE SCALE GENOMIC DNA]</scope>
    <source>
        <strain evidence="3 6">20-MO00624-0</strain>
    </source>
</reference>
<sequence length="123" mass="13889">MKTTTRESGQAAEDQALAYLQKQGLKLVVRNWSRRSGELDLVMLDRDTVVFVEVRSRRHIAWGGAVESIDARKRQRLIATAQLFLQSESRWAKSPCRFDVVALSPAVGSTSSHLEWIKNAFDS</sequence>
<dbReference type="NCBIfam" id="NF009150">
    <property type="entry name" value="PRK12497.1-3"/>
    <property type="match status" value="1"/>
</dbReference>
<evidence type="ECO:0000313" key="4">
    <source>
        <dbReference type="EMBL" id="SPZ03828.1"/>
    </source>
</evidence>
<dbReference type="HAMAP" id="MF_00048">
    <property type="entry name" value="UPF0102"/>
    <property type="match status" value="1"/>
</dbReference>
<dbReference type="NCBIfam" id="TIGR00252">
    <property type="entry name" value="YraN family protein"/>
    <property type="match status" value="1"/>
</dbReference>
<comment type="similarity">
    <text evidence="1 2">Belongs to the UPF0102 family.</text>
</comment>
<name>A0A2X2C913_PSELU</name>
<evidence type="ECO:0000256" key="1">
    <source>
        <dbReference type="ARBA" id="ARBA00006738"/>
    </source>
</evidence>
<evidence type="ECO:0000256" key="2">
    <source>
        <dbReference type="HAMAP-Rule" id="MF_00048"/>
    </source>
</evidence>
<keyword evidence="6" id="KW-1185">Reference proteome</keyword>
<dbReference type="GeneID" id="300266552"/>
<evidence type="ECO:0000313" key="5">
    <source>
        <dbReference type="Proteomes" id="UP000250443"/>
    </source>
</evidence>
<gene>
    <name evidence="3" type="ORF">IRZ65_06280</name>
    <name evidence="4" type="ORF">NCTC11842_01165</name>
</gene>
<accession>A0A2X2C913</accession>
<reference evidence="4 5" key="1">
    <citation type="submission" date="2018-06" db="EMBL/GenBank/DDBJ databases">
        <authorList>
            <consortium name="Pathogen Informatics"/>
            <person name="Doyle S."/>
        </authorList>
    </citation>
    <scope>NUCLEOTIDE SEQUENCE [LARGE SCALE GENOMIC DNA]</scope>
    <source>
        <strain evidence="4 5">NCTC11842</strain>
    </source>
</reference>
<dbReference type="EMBL" id="JADMCD010000002">
    <property type="protein sequence ID" value="MBF8640282.1"/>
    <property type="molecule type" value="Genomic_DNA"/>
</dbReference>
<dbReference type="PANTHER" id="PTHR34039:SF1">
    <property type="entry name" value="UPF0102 PROTEIN YRAN"/>
    <property type="match status" value="1"/>
</dbReference>
<dbReference type="Gene3D" id="3.40.1350.10">
    <property type="match status" value="1"/>
</dbReference>
<dbReference type="Pfam" id="PF02021">
    <property type="entry name" value="UPF0102"/>
    <property type="match status" value="1"/>
</dbReference>
<dbReference type="Proteomes" id="UP000626180">
    <property type="component" value="Unassembled WGS sequence"/>
</dbReference>
<keyword evidence="4" id="KW-0378">Hydrolase</keyword>
<dbReference type="AlphaFoldDB" id="A0A2X2C913"/>
<proteinExistence type="inferred from homology"/>